<organism evidence="2 3">
    <name type="scientific">Luteolibacter flavescens</name>
    <dbReference type="NCBI Taxonomy" id="1859460"/>
    <lineage>
        <taxon>Bacteria</taxon>
        <taxon>Pseudomonadati</taxon>
        <taxon>Verrucomicrobiota</taxon>
        <taxon>Verrucomicrobiia</taxon>
        <taxon>Verrucomicrobiales</taxon>
        <taxon>Verrucomicrobiaceae</taxon>
        <taxon>Luteolibacter</taxon>
    </lineage>
</organism>
<reference evidence="2 3" key="1">
    <citation type="submission" date="2022-10" db="EMBL/GenBank/DDBJ databases">
        <title>Luteolibacter flavescens strain MCCC 1K03193, whole genome shotgun sequencing project.</title>
        <authorList>
            <person name="Zhao G."/>
            <person name="Shen L."/>
        </authorList>
    </citation>
    <scope>NUCLEOTIDE SEQUENCE [LARGE SCALE GENOMIC DNA]</scope>
    <source>
        <strain evidence="2 3">MCCC 1K03193</strain>
    </source>
</reference>
<dbReference type="RefSeq" id="WP_264500428.1">
    <property type="nucleotide sequence ID" value="NZ_JAPDDS010000003.1"/>
</dbReference>
<evidence type="ECO:0000313" key="2">
    <source>
        <dbReference type="EMBL" id="MCW1884468.1"/>
    </source>
</evidence>
<evidence type="ECO:0000313" key="3">
    <source>
        <dbReference type="Proteomes" id="UP001207930"/>
    </source>
</evidence>
<comment type="caution">
    <text evidence="2">The sequence shown here is derived from an EMBL/GenBank/DDBJ whole genome shotgun (WGS) entry which is preliminary data.</text>
</comment>
<feature type="region of interest" description="Disordered" evidence="1">
    <location>
        <begin position="1"/>
        <end position="47"/>
    </location>
</feature>
<proteinExistence type="predicted"/>
<accession>A0ABT3FLL2</accession>
<protein>
    <submittedName>
        <fullName evidence="2">Uncharacterized protein</fullName>
    </submittedName>
</protein>
<feature type="compositionally biased region" description="Low complexity" evidence="1">
    <location>
        <begin position="237"/>
        <end position="246"/>
    </location>
</feature>
<feature type="region of interest" description="Disordered" evidence="1">
    <location>
        <begin position="101"/>
        <end position="142"/>
    </location>
</feature>
<feature type="region of interest" description="Disordered" evidence="1">
    <location>
        <begin position="237"/>
        <end position="262"/>
    </location>
</feature>
<keyword evidence="3" id="KW-1185">Reference proteome</keyword>
<feature type="compositionally biased region" description="Low complexity" evidence="1">
    <location>
        <begin position="1"/>
        <end position="18"/>
    </location>
</feature>
<dbReference type="EMBL" id="JAPDDS010000003">
    <property type="protein sequence ID" value="MCW1884468.1"/>
    <property type="molecule type" value="Genomic_DNA"/>
</dbReference>
<name>A0ABT3FLL2_9BACT</name>
<sequence length="262" mass="27489">MRPLPTTTQAAPLPTKPAGSPAVSQTLDVGPLHQSSPPAQNRRSLGSPAVQRAYPWLLVTSTALAAIFCGLYLTKPVVVAAAGPGPGTLTNAPAPPMPAMVAGSPKQADSLLPHGSLLPGDTAKPQAADPKRLASAGSGPETAFEETNLRIQHVLQAQGPEGEDLGKLTLEVPVLYRSRALRWTPEEVAQARKLMTRIGNYQEAAQMVRNEGQKLLGEWNALIGESIPTPVLRADSPSLSGSLNSSAAEKLDSTQAIEIKNR</sequence>
<feature type="compositionally biased region" description="Polar residues" evidence="1">
    <location>
        <begin position="22"/>
        <end position="44"/>
    </location>
</feature>
<dbReference type="Proteomes" id="UP001207930">
    <property type="component" value="Unassembled WGS sequence"/>
</dbReference>
<evidence type="ECO:0000256" key="1">
    <source>
        <dbReference type="SAM" id="MobiDB-lite"/>
    </source>
</evidence>
<gene>
    <name evidence="2" type="ORF">OKA04_06975</name>
</gene>